<name>A0A9N9QNA6_9CUCU</name>
<dbReference type="PANTHER" id="PTHR11079">
    <property type="entry name" value="CYTOSINE DEAMINASE FAMILY MEMBER"/>
    <property type="match status" value="1"/>
</dbReference>
<keyword evidence="1" id="KW-0819">tRNA processing</keyword>
<dbReference type="Gene3D" id="3.40.140.10">
    <property type="entry name" value="Cytidine Deaminase, domain 2"/>
    <property type="match status" value="1"/>
</dbReference>
<dbReference type="GO" id="GO:0005634">
    <property type="term" value="C:nucleus"/>
    <property type="evidence" value="ECO:0007669"/>
    <property type="project" value="TreeGrafter"/>
</dbReference>
<accession>A0A9N9QNA6</accession>
<reference evidence="4" key="1">
    <citation type="submission" date="2022-01" db="EMBL/GenBank/DDBJ databases">
        <authorList>
            <person name="King R."/>
        </authorList>
    </citation>
    <scope>NUCLEOTIDE SEQUENCE</scope>
</reference>
<dbReference type="PANTHER" id="PTHR11079:SF156">
    <property type="entry name" value="INACTIVE TRNA-SPECIFIC ADENOSINE DEAMINASE-LIKE PROTEIN 3-RELATED"/>
    <property type="match status" value="1"/>
</dbReference>
<dbReference type="InterPro" id="IPR002125">
    <property type="entry name" value="CMP_dCMP_dom"/>
</dbReference>
<dbReference type="GO" id="GO:0052717">
    <property type="term" value="F:tRNA-specific adenosine-34 deaminase activity"/>
    <property type="evidence" value="ECO:0007669"/>
    <property type="project" value="TreeGrafter"/>
</dbReference>
<protein>
    <recommendedName>
        <fullName evidence="3">CMP/dCMP-type deaminase domain-containing protein</fullName>
    </recommendedName>
</protein>
<proteinExistence type="inferred from homology"/>
<comment type="similarity">
    <text evidence="2">Belongs to the cytidine and deoxycytidylate deaminase family. ADAT3 subfamily.</text>
</comment>
<evidence type="ECO:0000313" key="5">
    <source>
        <dbReference type="Proteomes" id="UP001152799"/>
    </source>
</evidence>
<dbReference type="PROSITE" id="PS51747">
    <property type="entry name" value="CYT_DCMP_DEAMINASES_2"/>
    <property type="match status" value="1"/>
</dbReference>
<dbReference type="GO" id="GO:0008033">
    <property type="term" value="P:tRNA processing"/>
    <property type="evidence" value="ECO:0007669"/>
    <property type="project" value="UniProtKB-KW"/>
</dbReference>
<dbReference type="SUPFAM" id="SSF53927">
    <property type="entry name" value="Cytidine deaminase-like"/>
    <property type="match status" value="1"/>
</dbReference>
<evidence type="ECO:0000256" key="2">
    <source>
        <dbReference type="ARBA" id="ARBA00038160"/>
    </source>
</evidence>
<dbReference type="OrthoDB" id="3180714at2759"/>
<dbReference type="Pfam" id="PF00383">
    <property type="entry name" value="dCMP_cyt_deam_1"/>
    <property type="match status" value="1"/>
</dbReference>
<dbReference type="AlphaFoldDB" id="A0A9N9QNA6"/>
<sequence>MSCAKKIKLDEKILPILADDLLEDTPLVEVFVDSIKDQKTISKVVKDLNASCPIPELTHLKRIKAKEILLLIKNNLEKQQVHEYLKSNGFNVSLLCNQIRIVSVAKIAPKTKTQHAKVNQLWPCNFHSDKYIEKLSTNTLFDHSEILEHQLYMKVAIEVARYSKQNKIAHFSKGVVIVDPKIKSIVALGYSVTHENPCKHAPMIAIDNVAKTQNGGAWNNYEQLTTTKLNLCGIHPKLYTLLQEKFPQITFGASRFKGKSIKEPSDGPYLCTGYCVYSTHEPCIMCAMALVHSRVKRVFYGVKTNNGGLGTLCKVHTVKDLNHHYEVFTKLCQDECESLKDV</sequence>
<organism evidence="4 5">
    <name type="scientific">Ceutorhynchus assimilis</name>
    <name type="common">cabbage seed weevil</name>
    <dbReference type="NCBI Taxonomy" id="467358"/>
    <lineage>
        <taxon>Eukaryota</taxon>
        <taxon>Metazoa</taxon>
        <taxon>Ecdysozoa</taxon>
        <taxon>Arthropoda</taxon>
        <taxon>Hexapoda</taxon>
        <taxon>Insecta</taxon>
        <taxon>Pterygota</taxon>
        <taxon>Neoptera</taxon>
        <taxon>Endopterygota</taxon>
        <taxon>Coleoptera</taxon>
        <taxon>Polyphaga</taxon>
        <taxon>Cucujiformia</taxon>
        <taxon>Curculionidae</taxon>
        <taxon>Ceutorhynchinae</taxon>
        <taxon>Ceutorhynchus</taxon>
    </lineage>
</organism>
<feature type="domain" description="CMP/dCMP-type deaminase" evidence="3">
    <location>
        <begin position="147"/>
        <end position="328"/>
    </location>
</feature>
<evidence type="ECO:0000256" key="1">
    <source>
        <dbReference type="ARBA" id="ARBA00022694"/>
    </source>
</evidence>
<dbReference type="InterPro" id="IPR016193">
    <property type="entry name" value="Cytidine_deaminase-like"/>
</dbReference>
<dbReference type="EMBL" id="OU892279">
    <property type="protein sequence ID" value="CAG9766258.1"/>
    <property type="molecule type" value="Genomic_DNA"/>
</dbReference>
<dbReference type="Proteomes" id="UP001152799">
    <property type="component" value="Chromosome 3"/>
</dbReference>
<gene>
    <name evidence="4" type="ORF">CEUTPL_LOCUS6845</name>
</gene>
<dbReference type="CDD" id="cd01285">
    <property type="entry name" value="nucleoside_deaminase"/>
    <property type="match status" value="1"/>
</dbReference>
<keyword evidence="5" id="KW-1185">Reference proteome</keyword>
<evidence type="ECO:0000313" key="4">
    <source>
        <dbReference type="EMBL" id="CAG9766258.1"/>
    </source>
</evidence>
<evidence type="ECO:0000259" key="3">
    <source>
        <dbReference type="PROSITE" id="PS51747"/>
    </source>
</evidence>
<dbReference type="GO" id="GO:0005737">
    <property type="term" value="C:cytoplasm"/>
    <property type="evidence" value="ECO:0007669"/>
    <property type="project" value="TreeGrafter"/>
</dbReference>